<dbReference type="Pfam" id="PF02074">
    <property type="entry name" value="Peptidase_M32"/>
    <property type="match status" value="1"/>
</dbReference>
<keyword evidence="2" id="KW-0472">Membrane</keyword>
<evidence type="ECO:0000256" key="1">
    <source>
        <dbReference type="SAM" id="MobiDB-lite"/>
    </source>
</evidence>
<feature type="transmembrane region" description="Helical" evidence="2">
    <location>
        <begin position="1101"/>
        <end position="1121"/>
    </location>
</feature>
<name>A0AAD7U7A8_9STRA</name>
<feature type="transmembrane region" description="Helical" evidence="2">
    <location>
        <begin position="1032"/>
        <end position="1055"/>
    </location>
</feature>
<dbReference type="GO" id="GO:0004181">
    <property type="term" value="F:metallocarboxypeptidase activity"/>
    <property type="evidence" value="ECO:0007669"/>
    <property type="project" value="InterPro"/>
</dbReference>
<feature type="transmembrane region" description="Helical" evidence="2">
    <location>
        <begin position="736"/>
        <end position="759"/>
    </location>
</feature>
<feature type="transmembrane region" description="Helical" evidence="2">
    <location>
        <begin position="880"/>
        <end position="907"/>
    </location>
</feature>
<dbReference type="PROSITE" id="PS52034">
    <property type="entry name" value="PEPTIDASE_M32"/>
    <property type="match status" value="1"/>
</dbReference>
<keyword evidence="4" id="KW-1185">Reference proteome</keyword>
<gene>
    <name evidence="3" type="ORF">CTAYLR_008304</name>
</gene>
<dbReference type="InterPro" id="IPR001333">
    <property type="entry name" value="Peptidase_M32_Taq"/>
</dbReference>
<evidence type="ECO:0000313" key="3">
    <source>
        <dbReference type="EMBL" id="KAJ8599155.1"/>
    </source>
</evidence>
<comment type="caution">
    <text evidence="3">The sequence shown here is derived from an EMBL/GenBank/DDBJ whole genome shotgun (WGS) entry which is preliminary data.</text>
</comment>
<dbReference type="Proteomes" id="UP001230188">
    <property type="component" value="Unassembled WGS sequence"/>
</dbReference>
<dbReference type="Gene3D" id="1.10.1370.30">
    <property type="match status" value="1"/>
</dbReference>
<feature type="transmembrane region" description="Helical" evidence="2">
    <location>
        <begin position="1075"/>
        <end position="1095"/>
    </location>
</feature>
<evidence type="ECO:0000256" key="2">
    <source>
        <dbReference type="SAM" id="Phobius"/>
    </source>
</evidence>
<dbReference type="EMBL" id="JAQMWT010000586">
    <property type="protein sequence ID" value="KAJ8599155.1"/>
    <property type="molecule type" value="Genomic_DNA"/>
</dbReference>
<evidence type="ECO:0008006" key="5">
    <source>
        <dbReference type="Google" id="ProtNLM"/>
    </source>
</evidence>
<evidence type="ECO:0000313" key="4">
    <source>
        <dbReference type="Proteomes" id="UP001230188"/>
    </source>
</evidence>
<dbReference type="PANTHER" id="PTHR34217:SF1">
    <property type="entry name" value="CARBOXYPEPTIDASE 1"/>
    <property type="match status" value="1"/>
</dbReference>
<proteinExistence type="predicted"/>
<feature type="transmembrane region" description="Helical" evidence="2">
    <location>
        <begin position="695"/>
        <end position="716"/>
    </location>
</feature>
<dbReference type="AlphaFoldDB" id="A0AAD7U7A8"/>
<feature type="transmembrane region" description="Helical" evidence="2">
    <location>
        <begin position="922"/>
        <end position="948"/>
    </location>
</feature>
<organism evidence="3 4">
    <name type="scientific">Chrysophaeum taylorii</name>
    <dbReference type="NCBI Taxonomy" id="2483200"/>
    <lineage>
        <taxon>Eukaryota</taxon>
        <taxon>Sar</taxon>
        <taxon>Stramenopiles</taxon>
        <taxon>Ochrophyta</taxon>
        <taxon>Pelagophyceae</taxon>
        <taxon>Pelagomonadales</taxon>
        <taxon>Pelagomonadaceae</taxon>
        <taxon>Chrysophaeum</taxon>
    </lineage>
</organism>
<feature type="transmembrane region" description="Helical" evidence="2">
    <location>
        <begin position="771"/>
        <end position="789"/>
    </location>
</feature>
<dbReference type="CDD" id="cd06460">
    <property type="entry name" value="M32_Taq"/>
    <property type="match status" value="1"/>
</dbReference>
<feature type="transmembrane region" description="Helical" evidence="2">
    <location>
        <begin position="960"/>
        <end position="982"/>
    </location>
</feature>
<feature type="region of interest" description="Disordered" evidence="1">
    <location>
        <begin position="561"/>
        <end position="584"/>
    </location>
</feature>
<dbReference type="SUPFAM" id="SSF55486">
    <property type="entry name" value="Metalloproteases ('zincins'), catalytic domain"/>
    <property type="match status" value="1"/>
</dbReference>
<keyword evidence="2" id="KW-0812">Transmembrane</keyword>
<dbReference type="PANTHER" id="PTHR34217">
    <property type="entry name" value="METAL-DEPENDENT CARBOXYPEPTIDASE"/>
    <property type="match status" value="1"/>
</dbReference>
<protein>
    <recommendedName>
        <fullName evidence="5">Carboxypeptidase</fullName>
    </recommendedName>
</protein>
<dbReference type="GO" id="GO:0006508">
    <property type="term" value="P:proteolysis"/>
    <property type="evidence" value="ECO:0007669"/>
    <property type="project" value="InterPro"/>
</dbReference>
<feature type="transmembrane region" description="Helical" evidence="2">
    <location>
        <begin position="830"/>
        <end position="852"/>
    </location>
</feature>
<accession>A0AAD7U7A8</accession>
<reference evidence="3" key="1">
    <citation type="submission" date="2023-01" db="EMBL/GenBank/DDBJ databases">
        <title>Metagenome sequencing of chrysophaentin producing Chrysophaeum taylorii.</title>
        <authorList>
            <person name="Davison J."/>
            <person name="Bewley C."/>
        </authorList>
    </citation>
    <scope>NUCLEOTIDE SEQUENCE</scope>
    <source>
        <strain evidence="3">NIES-1699</strain>
    </source>
</reference>
<feature type="compositionally biased region" description="Acidic residues" evidence="1">
    <location>
        <begin position="573"/>
        <end position="582"/>
    </location>
</feature>
<sequence>MILVPSFLVVARGLQRGGGGLQGGGCGGGARIQAMSSHVVPTEEAQAAYEALKREVTRVSTLSEIESILSYDEQVFMPPGGAPGRAKQRAVLAGVVHEYRTGPAMRAAVEGARPFLDQYEGRAAANVRLSAEEFEVESRKTQELAEREARLQSEAFETWQRARRASNFSLFAPKLREVLELRREIVNRTRPHLEAYDGALEPFERGMRSSRLDEIFGETKRRLRPILDAVLSRGQPAVRAALASNHPGWADAAKQAALAEKVARALGYDFERGRLDVSAHPFTGGSGPTDTRITTRYSVNNWLEGFAGTVHEVGHALYEQGRDMGPEAAGLPASHALSMGVHESQSLLYERMVLQSRPFWDFATPLFHEFFPHTRDATPDDFYHACNIVSPGKIRVDADELTYPFHVFLRYELERRLVSGALEVDDIPDFWAAWMRDNLGVQVDGHAADGALQDVHWSLGAIGYFPSYALGALCAAQIFAAAKRNLPTLDDDIARGNFAPLREWLRTNIHLLGSVPNSADALLTDLTGTPISPDAFIDYLQAKYLAPSSTATTFYSPLEHALGETKNGSPPPEQEEEEEEELGTTTAADIEHIVNWQPTAYHNGGSLSPEAAAEELARFRLRAGGDMSIDFRDGYRSWRLGRATGATENSSGLLGCHPAARREATMDHYDTQSALYPSLAPAERNTSRYWWRYTVAYWVSTSFMIGSVLFCVGAGFDYFSDELDASPNEIRTSATVHWPYFIGGLFFISGGYMGYFEAINLGRREDLPPRHCLYVPPIYLVVCLLRTRAAKVAPNRAPSEENNDRTELLQSTAAGKARLLDVEPDAWHSFWGYLSYMVGALFFQIGILFDILQSRHAVRPPPDASDHHVRDPPGPSRRAAIAVANATTALPALLGGALFVIGAAFAVDVNESWRPSGAFHDIAWWVSNFNFVGSLLFLEAGVFCFHGLPEAVGSTGALTVKLPYLVGSACFLCASTLELFMWRVDLHGLSFVRAINKSTRLADILREINPVNPSAALADSPEDNSGVSLNTLFFVLVCIFTYAFSLMDLVFAANLARCRHQNSLFVGSAYDIYDAMLQSLLCFAALALASVVHTVPKQRPFGMLTWILRATMFFLLVRYAWKFVISWLASKNSKC</sequence>
<keyword evidence="2" id="KW-1133">Transmembrane helix</keyword>
<dbReference type="PRINTS" id="PR00998">
    <property type="entry name" value="CRBOXYPTASET"/>
</dbReference>